<dbReference type="OMA" id="GNIGTHD"/>
<dbReference type="PROSITE" id="PS50125">
    <property type="entry name" value="GUANYLATE_CYCLASE_2"/>
    <property type="match status" value="1"/>
</dbReference>
<feature type="compositionally biased region" description="Polar residues" evidence="1">
    <location>
        <begin position="276"/>
        <end position="296"/>
    </location>
</feature>
<feature type="transmembrane region" description="Helical" evidence="2">
    <location>
        <begin position="802"/>
        <end position="832"/>
    </location>
</feature>
<accession>A0A6A5BG61</accession>
<dbReference type="InterPro" id="IPR029787">
    <property type="entry name" value="Nucleotide_cyclase"/>
</dbReference>
<evidence type="ECO:0000256" key="1">
    <source>
        <dbReference type="SAM" id="MobiDB-lite"/>
    </source>
</evidence>
<keyword evidence="2" id="KW-0812">Transmembrane</keyword>
<keyword evidence="5" id="KW-1185">Reference proteome</keyword>
<evidence type="ECO:0000256" key="2">
    <source>
        <dbReference type="SAM" id="Phobius"/>
    </source>
</evidence>
<dbReference type="SMART" id="SM00044">
    <property type="entry name" value="CYCc"/>
    <property type="match status" value="1"/>
</dbReference>
<feature type="region of interest" description="Disordered" evidence="1">
    <location>
        <begin position="262"/>
        <end position="327"/>
    </location>
</feature>
<dbReference type="EMBL" id="VFQX01000043">
    <property type="protein sequence ID" value="KAF0975977.1"/>
    <property type="molecule type" value="Genomic_DNA"/>
</dbReference>
<dbReference type="PANTHER" id="PTHR43081">
    <property type="entry name" value="ADENYLATE CYCLASE, TERMINAL-DIFFERENTIATION SPECIFIC-RELATED"/>
    <property type="match status" value="1"/>
</dbReference>
<sequence>MSSDGGQPKHHQAEPSSSQINNINNNNNDVQQEVHHSPSTEKQQQQKPPEVKLKTEIPNVDNTTRLMRTDDNNIQNNNNLMQQPEASTTPLTTTTTTHSTNNLMDNKDHHDKKHLAAGMDTEPFPHQENPLSIVKLSNIQNLDESVVELYDENVLVTSKETHVPLTSDTSVMKVASPFINHDEKRTSTTHNISNNNVTNTTSNTYNANNNSEIFYPSSSAVSFPKRRHSFMKNIEMQHYDRTLMDAKMNRFDEGISFHKIQESPSNSFSHHHHTEISNVSKDSQASSSHPHLSKTAQHSHHGNVSTTQNNTHTTSASTSARKRSSFSSIKLIGPRRKAVGTSVTSSVQLSDSSAEQSRENRKQLEQIFKGRRRDYGDSSCRGVIFDTLEYLYNSVCPPNRICNLLIIAIIIHTIVCIIATTSILYSAGSQSVQEYANLNNLNIIQKMVQFFNIATTASIELQRHFLVHSLFYNDTSGNGTFIEPFSRLATTAIPKLYVHKDELNMILYGNGNGESALIQRQGSLNMMYVTRNVLQYVPQYKNLSTYPGDAHSIFQFFTDDFLRPVNTTPLDSQFIYDPRDRLWYTTVADSPINITKWSSVFVDLTSKLSISACIRLKNQNTIRPPFQEVLGVHILFSDIEKYFGSISSYSDYIMILMEKNGNILSTSLKDFSVLTANGKRNNIMMFKNISNTNTFGVSNPDTISMLKTIAECVESEQVIGRTKTLNESEPYPCSSVNNDIVPIGNSTDGGYCYLNRWMTIRQLNTSESFLVVTNIVDQYGMDFIFIISRKNYTFSDVLLEHFVYLLVVLVCTIAVGTALILCLTSFISFSLWHVSKKLYHISRLRGNLSHEQTTLSKLQRASNKIFYEIDILQRCIENVERVNSSFVKYIPKSVVHNIVNGSSSGAKLGMVSAEITVMFTDLANFTNISENLSINNLLLVISRYFDVVTKNVQECNGVIDKFIGDGVMALFNNPFQPAPNHAELACKAALQIVAELKKVNEEMSRVYRMKLPYEITARVGLNTGACLVGNIGTHDRLNFTAVGDVVNISSRLESLNRMYGTNILIGEGTLLSFKGVENLRAETRDFFSSYLGQDNFSFSDLNQRVTTLLESQVLEPGQGSAIPILDVASTMNDSIHKAVVSQSSRRSSLALDSNFPSMVCFFVDTICLKGKNNSVSVYALQCERKIATHDQLYIEKMLELIRRELLEEKRVRAVLKLLQNLLRYFEENQLYDSPLLGSHALEFSFKFGDGTGERCETDQNDAPNSIIVEGDPYPVVYKFVSKIRDRLLKVVQTHENTKKTTRSNSVFTLGNKRRTSLLPNDSRSNSEPLVTPFLVASSEDTSNSFDHFASKTVAMSPNVCFEKSNIALSESQENENNFNDSQKDSSTPTMKNGSREPEINSESIDKIEDSSLKVLSNILATNIDTPHNQRSSIKVEDFFLKLTEK</sequence>
<dbReference type="SUPFAM" id="SSF55073">
    <property type="entry name" value="Nucleotide cyclase"/>
    <property type="match status" value="1"/>
</dbReference>
<dbReference type="GO" id="GO:0009190">
    <property type="term" value="P:cyclic nucleotide biosynthetic process"/>
    <property type="evidence" value="ECO:0007669"/>
    <property type="project" value="InterPro"/>
</dbReference>
<dbReference type="VEuPathDB" id="AmoebaDB:NfTy_053130"/>
<gene>
    <name evidence="4" type="ORF">FDP41_005304</name>
</gene>
<keyword evidence="2" id="KW-1133">Transmembrane helix</keyword>
<dbReference type="CDD" id="cd07302">
    <property type="entry name" value="CHD"/>
    <property type="match status" value="1"/>
</dbReference>
<dbReference type="VEuPathDB" id="AmoebaDB:FDP41_005304"/>
<proteinExistence type="predicted"/>
<dbReference type="Proteomes" id="UP000444721">
    <property type="component" value="Unassembled WGS sequence"/>
</dbReference>
<dbReference type="OrthoDB" id="194468at2759"/>
<feature type="region of interest" description="Disordered" evidence="1">
    <location>
        <begin position="1"/>
        <end position="106"/>
    </location>
</feature>
<dbReference type="Pfam" id="PF00211">
    <property type="entry name" value="Guanylate_cyc"/>
    <property type="match status" value="1"/>
</dbReference>
<dbReference type="GeneID" id="68112522"/>
<dbReference type="PANTHER" id="PTHR43081:SF1">
    <property type="entry name" value="ADENYLATE CYCLASE, TERMINAL-DIFFERENTIATION SPECIFIC"/>
    <property type="match status" value="1"/>
</dbReference>
<name>A0A6A5BG61_NAEFO</name>
<evidence type="ECO:0000313" key="4">
    <source>
        <dbReference type="EMBL" id="KAF0975977.1"/>
    </source>
</evidence>
<dbReference type="Gene3D" id="3.30.70.1230">
    <property type="entry name" value="Nucleotide cyclase"/>
    <property type="match status" value="1"/>
</dbReference>
<feature type="compositionally biased region" description="Low complexity" evidence="1">
    <location>
        <begin position="305"/>
        <end position="319"/>
    </location>
</feature>
<reference evidence="4 5" key="1">
    <citation type="journal article" date="2019" name="Sci. Rep.">
        <title>Nanopore sequencing improves the draft genome of the human pathogenic amoeba Naegleria fowleri.</title>
        <authorList>
            <person name="Liechti N."/>
            <person name="Schurch N."/>
            <person name="Bruggmann R."/>
            <person name="Wittwer M."/>
        </authorList>
    </citation>
    <scope>NUCLEOTIDE SEQUENCE [LARGE SCALE GENOMIC DNA]</scope>
    <source>
        <strain evidence="4 5">ATCC 30894</strain>
    </source>
</reference>
<organism evidence="4 5">
    <name type="scientific">Naegleria fowleri</name>
    <name type="common">Brain eating amoeba</name>
    <dbReference type="NCBI Taxonomy" id="5763"/>
    <lineage>
        <taxon>Eukaryota</taxon>
        <taxon>Discoba</taxon>
        <taxon>Heterolobosea</taxon>
        <taxon>Tetramitia</taxon>
        <taxon>Eutetramitia</taxon>
        <taxon>Vahlkampfiidae</taxon>
        <taxon>Naegleria</taxon>
    </lineage>
</organism>
<keyword evidence="2" id="KW-0472">Membrane</keyword>
<feature type="compositionally biased region" description="Low complexity" evidence="1">
    <location>
        <begin position="88"/>
        <end position="100"/>
    </location>
</feature>
<feature type="region of interest" description="Disordered" evidence="1">
    <location>
        <begin position="1372"/>
        <end position="1403"/>
    </location>
</feature>
<evidence type="ECO:0000313" key="5">
    <source>
        <dbReference type="Proteomes" id="UP000444721"/>
    </source>
</evidence>
<dbReference type="GO" id="GO:0035556">
    <property type="term" value="P:intracellular signal transduction"/>
    <property type="evidence" value="ECO:0007669"/>
    <property type="project" value="InterPro"/>
</dbReference>
<feature type="region of interest" description="Disordered" evidence="1">
    <location>
        <begin position="342"/>
        <end position="361"/>
    </location>
</feature>
<feature type="transmembrane region" description="Helical" evidence="2">
    <location>
        <begin position="404"/>
        <end position="425"/>
    </location>
</feature>
<feature type="compositionally biased region" description="Low complexity" evidence="1">
    <location>
        <begin position="342"/>
        <end position="353"/>
    </location>
</feature>
<feature type="domain" description="Guanylate cyclase" evidence="3">
    <location>
        <begin position="916"/>
        <end position="1053"/>
    </location>
</feature>
<feature type="compositionally biased region" description="Polar residues" evidence="1">
    <location>
        <begin position="1372"/>
        <end position="1392"/>
    </location>
</feature>
<protein>
    <recommendedName>
        <fullName evidence="3">Guanylate cyclase domain-containing protein</fullName>
    </recommendedName>
</protein>
<comment type="caution">
    <text evidence="4">The sequence shown here is derived from an EMBL/GenBank/DDBJ whole genome shotgun (WGS) entry which is preliminary data.</text>
</comment>
<evidence type="ECO:0000259" key="3">
    <source>
        <dbReference type="PROSITE" id="PS50125"/>
    </source>
</evidence>
<dbReference type="InterPro" id="IPR050697">
    <property type="entry name" value="Adenylyl/Guanylyl_Cyclase_3/4"/>
</dbReference>
<dbReference type="VEuPathDB" id="AmoebaDB:NF0102270"/>
<feature type="compositionally biased region" description="Basic and acidic residues" evidence="1">
    <location>
        <begin position="1393"/>
        <end position="1403"/>
    </location>
</feature>
<dbReference type="InterPro" id="IPR001054">
    <property type="entry name" value="A/G_cyclase"/>
</dbReference>
<dbReference type="RefSeq" id="XP_044560690.1">
    <property type="nucleotide sequence ID" value="XM_044708815.1"/>
</dbReference>